<name>A0A448WPA5_9PLAT</name>
<gene>
    <name evidence="1" type="ORF">PXEA_LOCUS10207</name>
</gene>
<dbReference type="EMBL" id="CAAALY010029799">
    <property type="protein sequence ID" value="VEL16767.1"/>
    <property type="molecule type" value="Genomic_DNA"/>
</dbReference>
<dbReference type="Proteomes" id="UP000784294">
    <property type="component" value="Unassembled WGS sequence"/>
</dbReference>
<evidence type="ECO:0000313" key="1">
    <source>
        <dbReference type="EMBL" id="VEL16767.1"/>
    </source>
</evidence>
<sequence length="110" mass="12110">MEMGYMKIIEHLGGSFKWCPAGLRIKTAMRVRRRYESLSDALIWQQKRAPTFAKDGLCERQGSGGKMCDAGPLAWLFTCEKACGKPGVSTWTIVKLRRDGIVDGSLNGGG</sequence>
<keyword evidence="2" id="KW-1185">Reference proteome</keyword>
<dbReference type="AlphaFoldDB" id="A0A448WPA5"/>
<comment type="caution">
    <text evidence="1">The sequence shown here is derived from an EMBL/GenBank/DDBJ whole genome shotgun (WGS) entry which is preliminary data.</text>
</comment>
<accession>A0A448WPA5</accession>
<reference evidence="1" key="1">
    <citation type="submission" date="2018-11" db="EMBL/GenBank/DDBJ databases">
        <authorList>
            <consortium name="Pathogen Informatics"/>
        </authorList>
    </citation>
    <scope>NUCLEOTIDE SEQUENCE</scope>
</reference>
<evidence type="ECO:0000313" key="2">
    <source>
        <dbReference type="Proteomes" id="UP000784294"/>
    </source>
</evidence>
<protein>
    <submittedName>
        <fullName evidence="1">Uncharacterized protein</fullName>
    </submittedName>
</protein>
<organism evidence="1 2">
    <name type="scientific">Protopolystoma xenopodis</name>
    <dbReference type="NCBI Taxonomy" id="117903"/>
    <lineage>
        <taxon>Eukaryota</taxon>
        <taxon>Metazoa</taxon>
        <taxon>Spiralia</taxon>
        <taxon>Lophotrochozoa</taxon>
        <taxon>Platyhelminthes</taxon>
        <taxon>Monogenea</taxon>
        <taxon>Polyopisthocotylea</taxon>
        <taxon>Polystomatidea</taxon>
        <taxon>Polystomatidae</taxon>
        <taxon>Protopolystoma</taxon>
    </lineage>
</organism>
<proteinExistence type="predicted"/>